<sequence>MSADEKRIRDFAYQIWESEGKPSGHDERHWEMARKLAEAEALAPNKSSVRKSSKPKLPEVDSAKAPAKSAAKPAAKAAPAAKPAAKPATEAKPKPAAKAAPKPAPKAKPAAATSTDAPAKPAAKKPRKPSNS</sequence>
<evidence type="ECO:0000313" key="2">
    <source>
        <dbReference type="EMBL" id="RMM14397.1"/>
    </source>
</evidence>
<reference evidence="4 5" key="1">
    <citation type="submission" date="2018-08" db="EMBL/GenBank/DDBJ databases">
        <title>Recombination of ecologically and evolutionarily significant loci maintains genetic cohesion in the Pseudomonas syringae species complex.</title>
        <authorList>
            <person name="Dillon M."/>
            <person name="Thakur S."/>
            <person name="Almeida R.N.D."/>
            <person name="Weir B.S."/>
            <person name="Guttman D.S."/>
        </authorList>
    </citation>
    <scope>NUCLEOTIDE SEQUENCE [LARGE SCALE GENOMIC DNA]</scope>
    <source>
        <strain evidence="2 5">ICMP 4086</strain>
        <strain evidence="3 4">ICMP 7496</strain>
    </source>
</reference>
<dbReference type="RefSeq" id="WP_054988292.1">
    <property type="nucleotide sequence ID" value="NZ_LJPW01000038.1"/>
</dbReference>
<accession>A0A0P9KK87</accession>
<feature type="compositionally biased region" description="Basic residues" evidence="1">
    <location>
        <begin position="122"/>
        <end position="132"/>
    </location>
</feature>
<evidence type="ECO:0000313" key="4">
    <source>
        <dbReference type="Proteomes" id="UP000269872"/>
    </source>
</evidence>
<evidence type="ECO:0000313" key="3">
    <source>
        <dbReference type="EMBL" id="RMV74245.1"/>
    </source>
</evidence>
<feature type="region of interest" description="Disordered" evidence="1">
    <location>
        <begin position="39"/>
        <end position="132"/>
    </location>
</feature>
<evidence type="ECO:0000313" key="5">
    <source>
        <dbReference type="Proteomes" id="UP000278587"/>
    </source>
</evidence>
<dbReference type="Pfam" id="PF11154">
    <property type="entry name" value="DUF2934"/>
    <property type="match status" value="1"/>
</dbReference>
<protein>
    <recommendedName>
        <fullName evidence="6">DUF2934 domain-containing protein</fullName>
    </recommendedName>
</protein>
<dbReference type="Proteomes" id="UP000269872">
    <property type="component" value="Unassembled WGS sequence"/>
</dbReference>
<comment type="caution">
    <text evidence="2">The sequence shown here is derived from an EMBL/GenBank/DDBJ whole genome shotgun (WGS) entry which is preliminary data.</text>
</comment>
<dbReference type="EMBL" id="RBUY01000116">
    <property type="protein sequence ID" value="RMV74245.1"/>
    <property type="molecule type" value="Genomic_DNA"/>
</dbReference>
<evidence type="ECO:0000256" key="1">
    <source>
        <dbReference type="SAM" id="MobiDB-lite"/>
    </source>
</evidence>
<feature type="compositionally biased region" description="Low complexity" evidence="1">
    <location>
        <begin position="63"/>
        <end position="121"/>
    </location>
</feature>
<organism evidence="2 5">
    <name type="scientific">Pseudomonas caricapapayae</name>
    <dbReference type="NCBI Taxonomy" id="46678"/>
    <lineage>
        <taxon>Bacteria</taxon>
        <taxon>Pseudomonadati</taxon>
        <taxon>Pseudomonadota</taxon>
        <taxon>Gammaproteobacteria</taxon>
        <taxon>Pseudomonadales</taxon>
        <taxon>Pseudomonadaceae</taxon>
        <taxon>Pseudomonas</taxon>
    </lineage>
</organism>
<dbReference type="EMBL" id="RBOC01000026">
    <property type="protein sequence ID" value="RMM14397.1"/>
    <property type="molecule type" value="Genomic_DNA"/>
</dbReference>
<dbReference type="Proteomes" id="UP000278587">
    <property type="component" value="Unassembled WGS sequence"/>
</dbReference>
<evidence type="ECO:0008006" key="6">
    <source>
        <dbReference type="Google" id="ProtNLM"/>
    </source>
</evidence>
<dbReference type="GeneID" id="96219444"/>
<dbReference type="InterPro" id="IPR021327">
    <property type="entry name" value="DUF2934"/>
</dbReference>
<gene>
    <name evidence="3" type="ORF">ALP05_03687</name>
    <name evidence="2" type="ORF">ALQ84_02999</name>
</gene>
<dbReference type="AlphaFoldDB" id="A0A0P9KK87"/>
<name>A0A0P9KK87_9PSED</name>
<dbReference type="OrthoDB" id="9811127at2"/>
<proteinExistence type="predicted"/>